<dbReference type="InterPro" id="IPR002656">
    <property type="entry name" value="Acyl_transf_3_dom"/>
</dbReference>
<evidence type="ECO:0000256" key="6">
    <source>
        <dbReference type="ARBA" id="ARBA00023136"/>
    </source>
</evidence>
<evidence type="ECO:0000256" key="4">
    <source>
        <dbReference type="ARBA" id="ARBA00022692"/>
    </source>
</evidence>
<keyword evidence="12" id="KW-1185">Reference proteome</keyword>
<dbReference type="AlphaFoldDB" id="A0A4R3JRD4"/>
<dbReference type="PANTHER" id="PTHR40074:SF2">
    <property type="entry name" value="O-ACETYLTRANSFERASE WECH"/>
    <property type="match status" value="1"/>
</dbReference>
<feature type="transmembrane region" description="Helical" evidence="7">
    <location>
        <begin position="300"/>
        <end position="322"/>
    </location>
</feature>
<evidence type="ECO:0000259" key="8">
    <source>
        <dbReference type="Pfam" id="PF01757"/>
    </source>
</evidence>
<feature type="transmembrane region" description="Helical" evidence="7">
    <location>
        <begin position="113"/>
        <end position="140"/>
    </location>
</feature>
<keyword evidence="3" id="KW-1003">Cell membrane</keyword>
<protein>
    <submittedName>
        <fullName evidence="10">Peptidoglycan/LPS O-acetylase OafA/YrhL</fullName>
    </submittedName>
</protein>
<feature type="transmembrane region" description="Helical" evidence="7">
    <location>
        <begin position="82"/>
        <end position="101"/>
    </location>
</feature>
<keyword evidence="4 7" id="KW-0812">Transmembrane</keyword>
<keyword evidence="5 7" id="KW-1133">Transmembrane helix</keyword>
<dbReference type="GO" id="GO:0016413">
    <property type="term" value="F:O-acetyltransferase activity"/>
    <property type="evidence" value="ECO:0007669"/>
    <property type="project" value="TreeGrafter"/>
</dbReference>
<feature type="domain" description="Acyltransferase 3" evidence="8">
    <location>
        <begin position="7"/>
        <end position="318"/>
    </location>
</feature>
<evidence type="ECO:0000256" key="1">
    <source>
        <dbReference type="ARBA" id="ARBA00004651"/>
    </source>
</evidence>
<reference evidence="9 12" key="1">
    <citation type="journal article" date="2018" name="Int. J. Syst. Evol. Microbiol.">
        <title>Draft Genome Sequence of Faecalimonas umbilicata JCM 30896T, an Acetate-Producing Bacterium Isolated from Human Feces.</title>
        <authorList>
            <person name="Sakamoto M."/>
            <person name="Ikeyama N."/>
            <person name="Yuki M."/>
            <person name="Ohkuma M."/>
        </authorList>
    </citation>
    <scope>NUCLEOTIDE SEQUENCE [LARGE SCALE GENOMIC DNA]</scope>
    <source>
        <strain evidence="9 12">EGH7</strain>
    </source>
</reference>
<dbReference type="RefSeq" id="WP_116442105.1">
    <property type="nucleotide sequence ID" value="NZ_BHEO01000008.1"/>
</dbReference>
<organism evidence="10 11">
    <name type="scientific">Faecalimonas umbilicata</name>
    <dbReference type="NCBI Taxonomy" id="1912855"/>
    <lineage>
        <taxon>Bacteria</taxon>
        <taxon>Bacillati</taxon>
        <taxon>Bacillota</taxon>
        <taxon>Clostridia</taxon>
        <taxon>Lachnospirales</taxon>
        <taxon>Lachnospiraceae</taxon>
        <taxon>Faecalimonas</taxon>
    </lineage>
</organism>
<dbReference type="GO" id="GO:0005886">
    <property type="term" value="C:plasma membrane"/>
    <property type="evidence" value="ECO:0007669"/>
    <property type="project" value="UniProtKB-SubCell"/>
</dbReference>
<keyword evidence="6 7" id="KW-0472">Membrane</keyword>
<comment type="subcellular location">
    <subcellularLocation>
        <location evidence="1">Cell membrane</location>
        <topology evidence="1">Multi-pass membrane protein</topology>
    </subcellularLocation>
</comment>
<comment type="caution">
    <text evidence="10">The sequence shown here is derived from an EMBL/GenBank/DDBJ whole genome shotgun (WGS) entry which is preliminary data.</text>
</comment>
<feature type="transmembrane region" description="Helical" evidence="7">
    <location>
        <begin position="5"/>
        <end position="24"/>
    </location>
</feature>
<sequence length="334" mass="39146">MRKRILCLDIVRVICMTYIVGFWHMSNYTEYSNFIAESKVLADITLGILGGFIFLSGFLGGGKHFECVKEIMVYYKKRFITIYPLFFVSCFSLFFITRMGMGNYIVDLKQLGLTLVGMACFISVPPKTVWFISMLIPLYIVTPLYNKLSMKLKIIVIFACYTTIVMKPGRAYSDVRVFYLLPIYFIGLMLGEIFFVKKYEWTKRKNTLLLMTSSIVAVVSENLSLGIGNEFKIEKIIVKSIYMLFFILFLFTLSYEVEVRIKNNKWVSILENISVASLTCYLFHRQIYFVLNILFGEYNSFFECITFFLLVLIISIYIQKYYDKVIMLHKKRKQ</sequence>
<feature type="transmembrane region" description="Helical" evidence="7">
    <location>
        <begin position="269"/>
        <end position="288"/>
    </location>
</feature>
<feature type="transmembrane region" description="Helical" evidence="7">
    <location>
        <begin position="177"/>
        <end position="196"/>
    </location>
</feature>
<name>A0A4R3JRD4_9FIRM</name>
<evidence type="ECO:0000313" key="10">
    <source>
        <dbReference type="EMBL" id="TCS69646.1"/>
    </source>
</evidence>
<accession>A0A4R3JRD4</accession>
<dbReference type="Proteomes" id="UP000294613">
    <property type="component" value="Unassembled WGS sequence"/>
</dbReference>
<feature type="transmembrane region" description="Helical" evidence="7">
    <location>
        <begin position="152"/>
        <end position="171"/>
    </location>
</feature>
<dbReference type="PANTHER" id="PTHR40074">
    <property type="entry name" value="O-ACETYLTRANSFERASE WECH"/>
    <property type="match status" value="1"/>
</dbReference>
<feature type="transmembrane region" description="Helical" evidence="7">
    <location>
        <begin position="44"/>
        <end position="61"/>
    </location>
</feature>
<feature type="transmembrane region" description="Helical" evidence="7">
    <location>
        <begin position="208"/>
        <end position="228"/>
    </location>
</feature>
<dbReference type="EMBL" id="BHEO01000008">
    <property type="protein sequence ID" value="GBU05939.1"/>
    <property type="molecule type" value="Genomic_DNA"/>
</dbReference>
<proteinExistence type="inferred from homology"/>
<evidence type="ECO:0000256" key="7">
    <source>
        <dbReference type="SAM" id="Phobius"/>
    </source>
</evidence>
<evidence type="ECO:0000256" key="2">
    <source>
        <dbReference type="ARBA" id="ARBA00007400"/>
    </source>
</evidence>
<dbReference type="GO" id="GO:0009246">
    <property type="term" value="P:enterobacterial common antigen biosynthetic process"/>
    <property type="evidence" value="ECO:0007669"/>
    <property type="project" value="TreeGrafter"/>
</dbReference>
<comment type="similarity">
    <text evidence="2">Belongs to the acyltransferase 3 family.</text>
</comment>
<reference evidence="10 11" key="2">
    <citation type="submission" date="2019-03" db="EMBL/GenBank/DDBJ databases">
        <title>Genomic Encyclopedia of Type Strains, Phase IV (KMG-IV): sequencing the most valuable type-strain genomes for metagenomic binning, comparative biology and taxonomic classification.</title>
        <authorList>
            <person name="Goeker M."/>
        </authorList>
    </citation>
    <scope>NUCLEOTIDE SEQUENCE [LARGE SCALE GENOMIC DNA]</scope>
    <source>
        <strain evidence="10 11">DSM 103426</strain>
    </source>
</reference>
<evidence type="ECO:0000256" key="3">
    <source>
        <dbReference type="ARBA" id="ARBA00022475"/>
    </source>
</evidence>
<dbReference type="Proteomes" id="UP000702954">
    <property type="component" value="Unassembled WGS sequence"/>
</dbReference>
<evidence type="ECO:0000313" key="11">
    <source>
        <dbReference type="Proteomes" id="UP000294613"/>
    </source>
</evidence>
<evidence type="ECO:0000313" key="9">
    <source>
        <dbReference type="EMBL" id="GBU05939.1"/>
    </source>
</evidence>
<gene>
    <name evidence="10" type="ORF">EDD74_10396</name>
    <name evidence="9" type="ORF">FAEUMB_24800</name>
</gene>
<feature type="transmembrane region" description="Helical" evidence="7">
    <location>
        <begin position="240"/>
        <end position="257"/>
    </location>
</feature>
<dbReference type="EMBL" id="SLZV01000003">
    <property type="protein sequence ID" value="TCS69646.1"/>
    <property type="molecule type" value="Genomic_DNA"/>
</dbReference>
<dbReference type="Pfam" id="PF01757">
    <property type="entry name" value="Acyl_transf_3"/>
    <property type="match status" value="1"/>
</dbReference>
<evidence type="ECO:0000313" key="12">
    <source>
        <dbReference type="Proteomes" id="UP000702954"/>
    </source>
</evidence>
<evidence type="ECO:0000256" key="5">
    <source>
        <dbReference type="ARBA" id="ARBA00022989"/>
    </source>
</evidence>